<keyword evidence="2" id="KW-1185">Reference proteome</keyword>
<proteinExistence type="predicted"/>
<name>C0XGR1_LENH9</name>
<sequence>MANVDDKDIPVNIGSIIHAESGNFLVVKDERLDSYRLVDLDKYLISDNSFPNLEVLQNELKLY</sequence>
<accession>C0XGR1</accession>
<dbReference type="Proteomes" id="UP000003752">
    <property type="component" value="Unassembled WGS sequence"/>
</dbReference>
<dbReference type="PATRIC" id="fig|1423757.3.peg.2643"/>
<dbReference type="RefSeq" id="WP_003635300.1">
    <property type="nucleotide sequence ID" value="NZ_AZDF01000009.1"/>
</dbReference>
<evidence type="ECO:0000313" key="2">
    <source>
        <dbReference type="Proteomes" id="UP000003752"/>
    </source>
</evidence>
<reference evidence="1 2" key="1">
    <citation type="submission" date="2009-01" db="EMBL/GenBank/DDBJ databases">
        <authorList>
            <person name="Qin X."/>
            <person name="Bachman B."/>
            <person name="Battles P."/>
            <person name="Bell A."/>
            <person name="Bess C."/>
            <person name="Bickham C."/>
            <person name="Chaboub L."/>
            <person name="Chen D."/>
            <person name="Coyle M."/>
            <person name="Deiros D.R."/>
            <person name="Dinh H."/>
            <person name="Forbes L."/>
            <person name="Fowler G."/>
            <person name="Francisco L."/>
            <person name="Fu Q."/>
            <person name="Gubbala S."/>
            <person name="Hale W."/>
            <person name="Han Y."/>
            <person name="Hemphill L."/>
            <person name="Highlander S.K."/>
            <person name="Hirani K."/>
            <person name="Hogues M."/>
            <person name="Jackson L."/>
            <person name="Jakkamsetti A."/>
            <person name="Javaid M."/>
            <person name="Jiang H."/>
            <person name="Korchina V."/>
            <person name="Kovar C."/>
            <person name="Lara F."/>
            <person name="Lee S."/>
            <person name="Mata R."/>
            <person name="Mathew T."/>
            <person name="Moen C."/>
            <person name="Morales K."/>
            <person name="Munidasa M."/>
            <person name="Nazareth L."/>
            <person name="Ngo R."/>
            <person name="Nguyen L."/>
            <person name="Okwuonu G."/>
            <person name="Ongeri F."/>
            <person name="Patil S."/>
            <person name="Petrosino J."/>
            <person name="Pham C."/>
            <person name="Pham P."/>
            <person name="Pu L.-L."/>
            <person name="Puazo M."/>
            <person name="Raj R."/>
            <person name="Reid J."/>
            <person name="Rouhana J."/>
            <person name="Saada N."/>
            <person name="Shang Y."/>
            <person name="Simmons D."/>
            <person name="Thornton R."/>
            <person name="Warren J."/>
            <person name="Weissenberger G."/>
            <person name="Zhang J."/>
            <person name="Zhang L."/>
            <person name="Zhou C."/>
            <person name="Zhu D."/>
            <person name="Muzny D."/>
            <person name="Worley K."/>
            <person name="Gibbs R."/>
        </authorList>
    </citation>
    <scope>NUCLEOTIDE SEQUENCE [LARGE SCALE GENOMIC DNA]</scope>
    <source>
        <strain evidence="2">ATCC 8290 / DSM 20176 / CCUG 30140 / JCM 1155 / KCTC 3500 / NBRC 15886 / NCIMB 8040 / NRRL B-1843 / 9</strain>
    </source>
</reference>
<protein>
    <submittedName>
        <fullName evidence="1">Uncharacterized protein</fullName>
    </submittedName>
</protein>
<comment type="caution">
    <text evidence="1">The sequence shown here is derived from an EMBL/GenBank/DDBJ whole genome shotgun (WGS) entry which is preliminary data.</text>
</comment>
<dbReference type="HOGENOM" id="CLU_2880212_0_0_9"/>
<evidence type="ECO:0000313" key="1">
    <source>
        <dbReference type="EMBL" id="EEI25473.1"/>
    </source>
</evidence>
<dbReference type="EMBL" id="ACGP01000088">
    <property type="protein sequence ID" value="EEI25473.1"/>
    <property type="molecule type" value="Genomic_DNA"/>
</dbReference>
<gene>
    <name evidence="1" type="ORF">HMPREF0519_0422</name>
</gene>
<dbReference type="AlphaFoldDB" id="C0XGR1"/>
<organism evidence="1 2">
    <name type="scientific">Lentilactobacillus hilgardii (strain ATCC 8290 / DSM 20176 / CCUG 30140 / JCM 1155 / KCTC 3500 / NBRC 15886 / NCIMB 8040 / NRRL B-1843 / 9)</name>
    <dbReference type="NCBI Taxonomy" id="1423757"/>
    <lineage>
        <taxon>Bacteria</taxon>
        <taxon>Bacillati</taxon>
        <taxon>Bacillota</taxon>
        <taxon>Bacilli</taxon>
        <taxon>Lactobacillales</taxon>
        <taxon>Lactobacillaceae</taxon>
        <taxon>Lentilactobacillus</taxon>
    </lineage>
</organism>